<dbReference type="InterPro" id="IPR012495">
    <property type="entry name" value="TadE-like_dom"/>
</dbReference>
<dbReference type="RefSeq" id="WP_179648948.1">
    <property type="nucleotide sequence ID" value="NZ_JACBZM010000001.1"/>
</dbReference>
<keyword evidence="1" id="KW-1133">Transmembrane helix</keyword>
<dbReference type="Proteomes" id="UP000562045">
    <property type="component" value="Unassembled WGS sequence"/>
</dbReference>
<feature type="transmembrane region" description="Helical" evidence="1">
    <location>
        <begin position="21"/>
        <end position="41"/>
    </location>
</feature>
<accession>A0A7Y9ZJ01</accession>
<reference evidence="3 4" key="1">
    <citation type="submission" date="2020-07" db="EMBL/GenBank/DDBJ databases">
        <title>Sequencing the genomes of 1000 actinobacteria strains.</title>
        <authorList>
            <person name="Klenk H.-P."/>
        </authorList>
    </citation>
    <scope>NUCLEOTIDE SEQUENCE [LARGE SCALE GENOMIC DNA]</scope>
    <source>
        <strain evidence="3 4">DSM 15131</strain>
    </source>
</reference>
<name>A0A7Y9ZJ01_9ACTN</name>
<feature type="domain" description="TadE-like" evidence="2">
    <location>
        <begin position="13"/>
        <end position="55"/>
    </location>
</feature>
<evidence type="ECO:0000313" key="4">
    <source>
        <dbReference type="Proteomes" id="UP000562045"/>
    </source>
</evidence>
<dbReference type="Pfam" id="PF07811">
    <property type="entry name" value="TadE"/>
    <property type="match status" value="1"/>
</dbReference>
<proteinExistence type="predicted"/>
<sequence>MTGLRRSRRGERGAVTAELAVALPVLLAVTAGLAWLLAVAIGQVRTVDAARETARALARGDDEAAALAVGRRVAPEGVALVVRRDGDRVVVHASGRMDGPGGLFSVIPGARLDAEAVALAEGEGPPP</sequence>
<organism evidence="3 4">
    <name type="scientific">Nocardioides aromaticivorans</name>
    <dbReference type="NCBI Taxonomy" id="200618"/>
    <lineage>
        <taxon>Bacteria</taxon>
        <taxon>Bacillati</taxon>
        <taxon>Actinomycetota</taxon>
        <taxon>Actinomycetes</taxon>
        <taxon>Propionibacteriales</taxon>
        <taxon>Nocardioidaceae</taxon>
        <taxon>Nocardioides</taxon>
    </lineage>
</organism>
<keyword evidence="1" id="KW-0812">Transmembrane</keyword>
<keyword evidence="1" id="KW-0472">Membrane</keyword>
<gene>
    <name evidence="3" type="ORF">BJ993_002353</name>
</gene>
<comment type="caution">
    <text evidence="3">The sequence shown here is derived from an EMBL/GenBank/DDBJ whole genome shotgun (WGS) entry which is preliminary data.</text>
</comment>
<protein>
    <recommendedName>
        <fullName evidence="2">TadE-like domain-containing protein</fullName>
    </recommendedName>
</protein>
<dbReference type="AlphaFoldDB" id="A0A7Y9ZJ01"/>
<dbReference type="NCBIfam" id="NF041390">
    <property type="entry name" value="TadE_Rv3655c"/>
    <property type="match status" value="1"/>
</dbReference>
<dbReference type="EMBL" id="JACBZM010000001">
    <property type="protein sequence ID" value="NYI45273.1"/>
    <property type="molecule type" value="Genomic_DNA"/>
</dbReference>
<evidence type="ECO:0000313" key="3">
    <source>
        <dbReference type="EMBL" id="NYI45273.1"/>
    </source>
</evidence>
<evidence type="ECO:0000259" key="2">
    <source>
        <dbReference type="Pfam" id="PF07811"/>
    </source>
</evidence>
<evidence type="ECO:0000256" key="1">
    <source>
        <dbReference type="SAM" id="Phobius"/>
    </source>
</evidence>
<dbReference type="InterPro" id="IPR049790">
    <property type="entry name" value="Rv3655c/TadE"/>
</dbReference>